<dbReference type="EMBL" id="BAABLD010000015">
    <property type="protein sequence ID" value="GAA5169781.1"/>
    <property type="molecule type" value="Genomic_DNA"/>
</dbReference>
<evidence type="ECO:0000256" key="5">
    <source>
        <dbReference type="ARBA" id="ARBA00023002"/>
    </source>
</evidence>
<comment type="caution">
    <text evidence="7">The sequence shown here is derived from an EMBL/GenBank/DDBJ whole genome shotgun (WGS) entry which is preliminary data.</text>
</comment>
<keyword evidence="4" id="KW-0288">FMN</keyword>
<comment type="cofactor">
    <cofactor evidence="1">
        <name>FMN</name>
        <dbReference type="ChEBI" id="CHEBI:58210"/>
    </cofactor>
</comment>
<protein>
    <submittedName>
        <fullName evidence="7">Nitroreductase family protein</fullName>
    </submittedName>
</protein>
<dbReference type="SUPFAM" id="SSF55469">
    <property type="entry name" value="FMN-dependent nitroreductase-like"/>
    <property type="match status" value="1"/>
</dbReference>
<evidence type="ECO:0000259" key="6">
    <source>
        <dbReference type="Pfam" id="PF00881"/>
    </source>
</evidence>
<dbReference type="PANTHER" id="PTHR43673">
    <property type="entry name" value="NAD(P)H NITROREDUCTASE YDGI-RELATED"/>
    <property type="match status" value="1"/>
</dbReference>
<comment type="similarity">
    <text evidence="2">Belongs to the nitroreductase family.</text>
</comment>
<keyword evidence="3" id="KW-0285">Flavoprotein</keyword>
<dbReference type="RefSeq" id="WP_345534090.1">
    <property type="nucleotide sequence ID" value="NZ_BAABLD010000015.1"/>
</dbReference>
<evidence type="ECO:0000256" key="4">
    <source>
        <dbReference type="ARBA" id="ARBA00022643"/>
    </source>
</evidence>
<organism evidence="7 8">
    <name type="scientific">Viridibacterium curvum</name>
    <dbReference type="NCBI Taxonomy" id="1101404"/>
    <lineage>
        <taxon>Bacteria</taxon>
        <taxon>Pseudomonadati</taxon>
        <taxon>Pseudomonadota</taxon>
        <taxon>Betaproteobacteria</taxon>
        <taxon>Rhodocyclales</taxon>
        <taxon>Rhodocyclaceae</taxon>
        <taxon>Viridibacterium</taxon>
    </lineage>
</organism>
<dbReference type="Gene3D" id="3.40.109.10">
    <property type="entry name" value="NADH Oxidase"/>
    <property type="match status" value="1"/>
</dbReference>
<feature type="domain" description="Nitroreductase" evidence="6">
    <location>
        <begin position="230"/>
        <end position="317"/>
    </location>
</feature>
<evidence type="ECO:0000313" key="7">
    <source>
        <dbReference type="EMBL" id="GAA5169781.1"/>
    </source>
</evidence>
<evidence type="ECO:0000256" key="2">
    <source>
        <dbReference type="ARBA" id="ARBA00007118"/>
    </source>
</evidence>
<accession>A0ABP9QZM7</accession>
<evidence type="ECO:0000256" key="3">
    <source>
        <dbReference type="ARBA" id="ARBA00022630"/>
    </source>
</evidence>
<dbReference type="Proteomes" id="UP001500547">
    <property type="component" value="Unassembled WGS sequence"/>
</dbReference>
<feature type="domain" description="Nitroreductase" evidence="6">
    <location>
        <begin position="174"/>
        <end position="225"/>
    </location>
</feature>
<evidence type="ECO:0000313" key="8">
    <source>
        <dbReference type="Proteomes" id="UP001500547"/>
    </source>
</evidence>
<keyword evidence="5" id="KW-0560">Oxidoreductase</keyword>
<sequence>MSLKKLVWRLTPPLTHRLIRDVHFVLKLLPNYAYDFRRFLLYSGINKSRGLAGEHAAQVVLAYHQIEKGLSYAEPRPGFGKEVVERLLRAMGRFVALHGWVAPATVALRVLYEYVAFNEAAGLDMTALRARLAELAGSAEQAQAMAECASGGALPVRRSELEARRVEGFADFFASRHSVRQFAGGAVTPADVAAAVAIAQKTPSVCNRQAWRVHAFQPSDQMQQLMAIQGGSRGFGERAGALLVVTCDLACFVEAGERYQAWIDGGMFSMSLCLAFHSMGFGTCCLAWSKERQADKALRTAMPLPVGEQVIMFMAVGTLPESFNVAVSTRRALGDMLTFH</sequence>
<reference evidence="8" key="1">
    <citation type="journal article" date="2019" name="Int. J. Syst. Evol. Microbiol.">
        <title>The Global Catalogue of Microorganisms (GCM) 10K type strain sequencing project: providing services to taxonomists for standard genome sequencing and annotation.</title>
        <authorList>
            <consortium name="The Broad Institute Genomics Platform"/>
            <consortium name="The Broad Institute Genome Sequencing Center for Infectious Disease"/>
            <person name="Wu L."/>
            <person name="Ma J."/>
        </authorList>
    </citation>
    <scope>NUCLEOTIDE SEQUENCE [LARGE SCALE GENOMIC DNA]</scope>
    <source>
        <strain evidence="8">JCM 18715</strain>
    </source>
</reference>
<evidence type="ECO:0000256" key="1">
    <source>
        <dbReference type="ARBA" id="ARBA00001917"/>
    </source>
</evidence>
<dbReference type="InterPro" id="IPR000415">
    <property type="entry name" value="Nitroreductase-like"/>
</dbReference>
<gene>
    <name evidence="7" type="ORF">GCM10025770_31770</name>
</gene>
<dbReference type="PANTHER" id="PTHR43673:SF2">
    <property type="entry name" value="NITROREDUCTASE"/>
    <property type="match status" value="1"/>
</dbReference>
<proteinExistence type="inferred from homology"/>
<keyword evidence="8" id="KW-1185">Reference proteome</keyword>
<dbReference type="Pfam" id="PF00881">
    <property type="entry name" value="Nitroreductase"/>
    <property type="match status" value="2"/>
</dbReference>
<name>A0ABP9QZM7_9RHOO</name>
<dbReference type="InterPro" id="IPR029479">
    <property type="entry name" value="Nitroreductase"/>
</dbReference>